<dbReference type="AlphaFoldDB" id="A0A0V1D0R9"/>
<protein>
    <submittedName>
        <fullName evidence="1">Uncharacterized protein</fullName>
    </submittedName>
</protein>
<proteinExistence type="predicted"/>
<accession>A0A0V1D0R9</accession>
<keyword evidence="2" id="KW-1185">Reference proteome</keyword>
<dbReference type="OrthoDB" id="5914198at2759"/>
<evidence type="ECO:0000313" key="1">
    <source>
        <dbReference type="EMBL" id="KRY55032.1"/>
    </source>
</evidence>
<dbReference type="Proteomes" id="UP000054653">
    <property type="component" value="Unassembled WGS sequence"/>
</dbReference>
<gene>
    <name evidence="1" type="ORF">T03_9012</name>
</gene>
<sequence length="78" mass="8527">MASSIWYCTIAALRSSGTSAAQKYLSMRMNHRSTSEDRVSASGGIIQRGFSDILPRSPIVAPSGARFIRDIYDTESLL</sequence>
<reference evidence="1 2" key="1">
    <citation type="submission" date="2015-01" db="EMBL/GenBank/DDBJ databases">
        <title>Evolution of Trichinella species and genotypes.</title>
        <authorList>
            <person name="Korhonen P.K."/>
            <person name="Edoardo P."/>
            <person name="Giuseppe L.R."/>
            <person name="Gasser R.B."/>
        </authorList>
    </citation>
    <scope>NUCLEOTIDE SEQUENCE [LARGE SCALE GENOMIC DNA]</scope>
    <source>
        <strain evidence="1">ISS120</strain>
    </source>
</reference>
<evidence type="ECO:0000313" key="2">
    <source>
        <dbReference type="Proteomes" id="UP000054653"/>
    </source>
</evidence>
<dbReference type="EMBL" id="JYDI01000061">
    <property type="protein sequence ID" value="KRY55032.1"/>
    <property type="molecule type" value="Genomic_DNA"/>
</dbReference>
<organism evidence="1 2">
    <name type="scientific">Trichinella britovi</name>
    <name type="common">Parasitic roundworm</name>
    <dbReference type="NCBI Taxonomy" id="45882"/>
    <lineage>
        <taxon>Eukaryota</taxon>
        <taxon>Metazoa</taxon>
        <taxon>Ecdysozoa</taxon>
        <taxon>Nematoda</taxon>
        <taxon>Enoplea</taxon>
        <taxon>Dorylaimia</taxon>
        <taxon>Trichinellida</taxon>
        <taxon>Trichinellidae</taxon>
        <taxon>Trichinella</taxon>
    </lineage>
</organism>
<name>A0A0V1D0R9_TRIBR</name>
<comment type="caution">
    <text evidence="1">The sequence shown here is derived from an EMBL/GenBank/DDBJ whole genome shotgun (WGS) entry which is preliminary data.</text>
</comment>